<sequence>MLKKILLILAALVVVLFAVIAMQPADFSVSRSTTVNAPPSAPFAQVNDFRNWAGWSPWLKMDPDTKVTFDGPAEGKGAKYAWVSQKTGEGNMTILESQANERILIDLIFVKPFAGDNDVEFTFKPEGNGTTVTWTMTGKNSFMGKAFSLFMSMDKMVGGEFEKGLADIKAAAEAPAPAAN</sequence>
<dbReference type="CDD" id="cd07818">
    <property type="entry name" value="SRPBCC_1"/>
    <property type="match status" value="1"/>
</dbReference>
<dbReference type="EMBL" id="JAPDDR010000019">
    <property type="protein sequence ID" value="MCW1916804.1"/>
    <property type="molecule type" value="Genomic_DNA"/>
</dbReference>
<evidence type="ECO:0000313" key="1">
    <source>
        <dbReference type="EMBL" id="MCW1916804.1"/>
    </source>
</evidence>
<reference evidence="1" key="1">
    <citation type="submission" date="2022-10" db="EMBL/GenBank/DDBJ databases">
        <title>Luteolibacter sp. GHJ8, whole genome shotgun sequencing project.</title>
        <authorList>
            <person name="Zhao G."/>
            <person name="Shen L."/>
        </authorList>
    </citation>
    <scope>NUCLEOTIDE SEQUENCE</scope>
    <source>
        <strain evidence="1">GHJ8</strain>
    </source>
</reference>
<proteinExistence type="predicted"/>
<evidence type="ECO:0000313" key="2">
    <source>
        <dbReference type="Proteomes" id="UP001165653"/>
    </source>
</evidence>
<dbReference type="InterPro" id="IPR019587">
    <property type="entry name" value="Polyketide_cyclase/dehydratase"/>
</dbReference>
<keyword evidence="2" id="KW-1185">Reference proteome</keyword>
<dbReference type="Proteomes" id="UP001165653">
    <property type="component" value="Unassembled WGS sequence"/>
</dbReference>
<protein>
    <submittedName>
        <fullName evidence="1">SRPBCC family protein</fullName>
    </submittedName>
</protein>
<comment type="caution">
    <text evidence="1">The sequence shown here is derived from an EMBL/GenBank/DDBJ whole genome shotgun (WGS) entry which is preliminary data.</text>
</comment>
<dbReference type="Pfam" id="PF10604">
    <property type="entry name" value="Polyketide_cyc2"/>
    <property type="match status" value="1"/>
</dbReference>
<accession>A0ABT3GAD7</accession>
<dbReference type="RefSeq" id="WP_264516408.1">
    <property type="nucleotide sequence ID" value="NZ_JAPDDR010000019.1"/>
</dbReference>
<gene>
    <name evidence="1" type="ORF">OJ996_24665</name>
</gene>
<organism evidence="1 2">
    <name type="scientific">Luteolibacter rhizosphaerae</name>
    <dbReference type="NCBI Taxonomy" id="2989719"/>
    <lineage>
        <taxon>Bacteria</taxon>
        <taxon>Pseudomonadati</taxon>
        <taxon>Verrucomicrobiota</taxon>
        <taxon>Verrucomicrobiia</taxon>
        <taxon>Verrucomicrobiales</taxon>
        <taxon>Verrucomicrobiaceae</taxon>
        <taxon>Luteolibacter</taxon>
    </lineage>
</organism>
<dbReference type="SUPFAM" id="SSF55961">
    <property type="entry name" value="Bet v1-like"/>
    <property type="match status" value="1"/>
</dbReference>
<dbReference type="Gene3D" id="3.30.530.20">
    <property type="match status" value="1"/>
</dbReference>
<name>A0ABT3GAD7_9BACT</name>
<dbReference type="InterPro" id="IPR023393">
    <property type="entry name" value="START-like_dom_sf"/>
</dbReference>